<organism evidence="5 6">
    <name type="scientific">Piptocephalis cylindrospora</name>
    <dbReference type="NCBI Taxonomy" id="1907219"/>
    <lineage>
        <taxon>Eukaryota</taxon>
        <taxon>Fungi</taxon>
        <taxon>Fungi incertae sedis</taxon>
        <taxon>Zoopagomycota</taxon>
        <taxon>Zoopagomycotina</taxon>
        <taxon>Zoopagomycetes</taxon>
        <taxon>Zoopagales</taxon>
        <taxon>Piptocephalidaceae</taxon>
        <taxon>Piptocephalis</taxon>
    </lineage>
</organism>
<accession>A0A4P9Y8L4</accession>
<comment type="similarity">
    <text evidence="1">Belongs to the AFG1 ATPase family.</text>
</comment>
<dbReference type="AlphaFoldDB" id="A0A4P9Y8L4"/>
<dbReference type="Pfam" id="PF03969">
    <property type="entry name" value="AFG1_ATPase"/>
    <property type="match status" value="1"/>
</dbReference>
<reference evidence="6" key="1">
    <citation type="journal article" date="2018" name="Nat. Microbiol.">
        <title>Leveraging single-cell genomics to expand the fungal tree of life.</title>
        <authorList>
            <person name="Ahrendt S.R."/>
            <person name="Quandt C.A."/>
            <person name="Ciobanu D."/>
            <person name="Clum A."/>
            <person name="Salamov A."/>
            <person name="Andreopoulos B."/>
            <person name="Cheng J.F."/>
            <person name="Woyke T."/>
            <person name="Pelin A."/>
            <person name="Henrissat B."/>
            <person name="Reynolds N.K."/>
            <person name="Benny G.L."/>
            <person name="Smith M.E."/>
            <person name="James T.Y."/>
            <person name="Grigoriev I.V."/>
        </authorList>
    </citation>
    <scope>NUCLEOTIDE SEQUENCE [LARGE SCALE GENOMIC DNA]</scope>
</reference>
<dbReference type="EMBL" id="KZ987755">
    <property type="protein sequence ID" value="RKP15132.1"/>
    <property type="molecule type" value="Genomic_DNA"/>
</dbReference>
<dbReference type="SUPFAM" id="SSF52540">
    <property type="entry name" value="P-loop containing nucleoside triphosphate hydrolases"/>
    <property type="match status" value="1"/>
</dbReference>
<evidence type="ECO:0000256" key="1">
    <source>
        <dbReference type="ARBA" id="ARBA00010322"/>
    </source>
</evidence>
<evidence type="ECO:0000256" key="2">
    <source>
        <dbReference type="ARBA" id="ARBA00022741"/>
    </source>
</evidence>
<keyword evidence="6" id="KW-1185">Reference proteome</keyword>
<dbReference type="GO" id="GO:0016887">
    <property type="term" value="F:ATP hydrolysis activity"/>
    <property type="evidence" value="ECO:0007669"/>
    <property type="project" value="InterPro"/>
</dbReference>
<dbReference type="NCBIfam" id="NF040713">
    <property type="entry name" value="ZapE"/>
    <property type="match status" value="1"/>
</dbReference>
<dbReference type="InterPro" id="IPR027417">
    <property type="entry name" value="P-loop_NTPase"/>
</dbReference>
<evidence type="ECO:0000313" key="5">
    <source>
        <dbReference type="EMBL" id="RKP15132.1"/>
    </source>
</evidence>
<dbReference type="SMART" id="SM00382">
    <property type="entry name" value="AAA"/>
    <property type="match status" value="1"/>
</dbReference>
<keyword evidence="2" id="KW-0547">Nucleotide-binding</keyword>
<dbReference type="GO" id="GO:0005739">
    <property type="term" value="C:mitochondrion"/>
    <property type="evidence" value="ECO:0007669"/>
    <property type="project" value="TreeGrafter"/>
</dbReference>
<dbReference type="GO" id="GO:0005524">
    <property type="term" value="F:ATP binding"/>
    <property type="evidence" value="ECO:0007669"/>
    <property type="project" value="UniProtKB-KW"/>
</dbReference>
<evidence type="ECO:0000259" key="4">
    <source>
        <dbReference type="SMART" id="SM00382"/>
    </source>
</evidence>
<dbReference type="PANTHER" id="PTHR12169:SF6">
    <property type="entry name" value="AFG1-LIKE ATPASE"/>
    <property type="match status" value="1"/>
</dbReference>
<dbReference type="OrthoDB" id="548867at2759"/>
<sequence length="466" mass="52782">MAGFPRPVLTAYTVRIHPGRRCTHTTAQTPLAPPSPSRVNGALYAYAEKVQSKECRDDPHQRSIVRVLDELQQEVLGYTDRIKTTESSPTLAEAQNPSFLSRLFGAKASERATGLPSPPKGLYIHGSVGTGKTMLMNLFHDSLPSSTPKRRVHFHVFMQDIHRRIQALRESHGGSIDAIPVIADDLAREAWILCFDEFQVTDIADAMILRRLFHQLFDRGIVMVATSNRHPDSLYENGIQRSSFLPCIQALKDHCRVLDLDSGIDYRQEGPGAVDTHHLPLYFLISQGSQVDQAFEAMYDSALGREGEEREPEVPRTFTLLGRSLTVHRSTASGVARFTFSDLCGQPLSAADYFELAQHYRVIFLEEIPQMDQLLRNEARRFITLLDALYEQRIPLVCTSTIPLKELFVLRDPSKGEIDQMASVDRMMMDDLGIKDDKSPLFTGQEEYFAFQRAISRLMEMQRWKI</sequence>
<dbReference type="Proteomes" id="UP000267251">
    <property type="component" value="Unassembled WGS sequence"/>
</dbReference>
<proteinExistence type="inferred from homology"/>
<feature type="domain" description="AAA+ ATPase" evidence="4">
    <location>
        <begin position="118"/>
        <end position="422"/>
    </location>
</feature>
<keyword evidence="3" id="KW-0067">ATP-binding</keyword>
<dbReference type="Gene3D" id="3.40.50.300">
    <property type="entry name" value="P-loop containing nucleotide triphosphate hydrolases"/>
    <property type="match status" value="1"/>
</dbReference>
<gene>
    <name evidence="5" type="ORF">BJ684DRAFT_7490</name>
</gene>
<protein>
    <submittedName>
        <fullName evidence="5">AFG1-like ATPase-domain-containing protein</fullName>
    </submittedName>
</protein>
<dbReference type="InterPro" id="IPR003593">
    <property type="entry name" value="AAA+_ATPase"/>
</dbReference>
<name>A0A4P9Y8L4_9FUNG</name>
<dbReference type="InterPro" id="IPR005654">
    <property type="entry name" value="ATPase_AFG1-like"/>
</dbReference>
<evidence type="ECO:0000313" key="6">
    <source>
        <dbReference type="Proteomes" id="UP000267251"/>
    </source>
</evidence>
<dbReference type="PANTHER" id="PTHR12169">
    <property type="entry name" value="ATPASE N2B"/>
    <property type="match status" value="1"/>
</dbReference>
<evidence type="ECO:0000256" key="3">
    <source>
        <dbReference type="ARBA" id="ARBA00022840"/>
    </source>
</evidence>